<evidence type="ECO:0000256" key="6">
    <source>
        <dbReference type="ARBA" id="ARBA00023014"/>
    </source>
</evidence>
<dbReference type="InterPro" id="IPR058240">
    <property type="entry name" value="rSAM_sf"/>
</dbReference>
<dbReference type="Pfam" id="PF16199">
    <property type="entry name" value="Radical_SAM_C"/>
    <property type="match status" value="1"/>
</dbReference>
<dbReference type="PANTHER" id="PTHR11135:SF1">
    <property type="entry name" value="PROTEIN YHCC"/>
    <property type="match status" value="1"/>
</dbReference>
<dbReference type="InterPro" id="IPR032432">
    <property type="entry name" value="Radical_SAM_C"/>
</dbReference>
<evidence type="ECO:0000313" key="8">
    <source>
        <dbReference type="EMBL" id="ANW98632.1"/>
    </source>
</evidence>
<dbReference type="SFLD" id="SFLDS00029">
    <property type="entry name" value="Radical_SAM"/>
    <property type="match status" value="1"/>
</dbReference>
<dbReference type="SUPFAM" id="SSF102114">
    <property type="entry name" value="Radical SAM enzymes"/>
    <property type="match status" value="1"/>
</dbReference>
<dbReference type="Proteomes" id="UP000092971">
    <property type="component" value="Chromosome"/>
</dbReference>
<sequence>MLYYKFSDYLVKKYNEKVYKIPVNIPVTCPNRDGLLGGKGCIFCGEEGAGFETLEPARSVKEQLSKNIEYIGKRYKARKYIAYFQNYSNTYLPVSDFGFYVEEAIRPDVVAIYISTRPDCLNDEYFEVMREIKEKYRVDIVVEIGLQTVNYHTLKILNRGHGLAEFIDSVIRSKKYGIETCAHMIVDLPMDDMDDVVESARILSAVGVNQVKCHSLYILKNTVLGDLYLKGEIKPVTMDEYIERIVTFLEYLSPDIVIQRLIGRAPSERSLFCNWDTSWWKIVDRIEEKMQLENRYQGKKFNYLNGLVCLK</sequence>
<dbReference type="RefSeq" id="WP_015358958.1">
    <property type="nucleotide sequence ID" value="NZ_CP014672.1"/>
</dbReference>
<proteinExistence type="predicted"/>
<dbReference type="PANTHER" id="PTHR11135">
    <property type="entry name" value="HISTONE ACETYLTRANSFERASE-RELATED"/>
    <property type="match status" value="1"/>
</dbReference>
<organism evidence="8 9">
    <name type="scientific">Thermoclostridium stercorarium subsp. thermolacticum DSM 2910</name>
    <dbReference type="NCBI Taxonomy" id="1121336"/>
    <lineage>
        <taxon>Bacteria</taxon>
        <taxon>Bacillati</taxon>
        <taxon>Bacillota</taxon>
        <taxon>Clostridia</taxon>
        <taxon>Eubacteriales</taxon>
        <taxon>Oscillospiraceae</taxon>
        <taxon>Thermoclostridium</taxon>
    </lineage>
</organism>
<gene>
    <name evidence="8" type="ORF">CSTERTH_06080</name>
</gene>
<dbReference type="OrthoDB" id="9801689at2"/>
<keyword evidence="2" id="KW-0004">4Fe-4S</keyword>
<evidence type="ECO:0000256" key="1">
    <source>
        <dbReference type="ARBA" id="ARBA00001966"/>
    </source>
</evidence>
<dbReference type="SFLD" id="SFLDG01086">
    <property type="entry name" value="elongater_protein-like"/>
    <property type="match status" value="1"/>
</dbReference>
<accession>A0A1B1YCZ1</accession>
<evidence type="ECO:0000259" key="7">
    <source>
        <dbReference type="PROSITE" id="PS51918"/>
    </source>
</evidence>
<dbReference type="EMBL" id="CP014672">
    <property type="protein sequence ID" value="ANW98632.1"/>
    <property type="molecule type" value="Genomic_DNA"/>
</dbReference>
<dbReference type="GO" id="GO:0003824">
    <property type="term" value="F:catalytic activity"/>
    <property type="evidence" value="ECO:0007669"/>
    <property type="project" value="InterPro"/>
</dbReference>
<dbReference type="PROSITE" id="PS51918">
    <property type="entry name" value="RADICAL_SAM"/>
    <property type="match status" value="1"/>
</dbReference>
<dbReference type="AlphaFoldDB" id="A0A1B1YCZ1"/>
<reference evidence="8 9" key="1">
    <citation type="submission" date="2016-02" db="EMBL/GenBank/DDBJ databases">
        <title>Comparison of Clostridium stercorarium subspecies using comparative genomics and transcriptomics.</title>
        <authorList>
            <person name="Schellenberg J."/>
            <person name="Thallinger G."/>
            <person name="Levin D.B."/>
            <person name="Zhang X."/>
            <person name="Alvare G."/>
            <person name="Fristensky B."/>
            <person name="Sparling R."/>
        </authorList>
    </citation>
    <scope>NUCLEOTIDE SEQUENCE [LARGE SCALE GENOMIC DNA]</scope>
    <source>
        <strain evidence="8 9">DSM 2910</strain>
    </source>
</reference>
<keyword evidence="6" id="KW-0411">Iron-sulfur</keyword>
<keyword evidence="3" id="KW-0949">S-adenosyl-L-methionine</keyword>
<dbReference type="InterPro" id="IPR007197">
    <property type="entry name" value="rSAM"/>
</dbReference>
<evidence type="ECO:0000256" key="3">
    <source>
        <dbReference type="ARBA" id="ARBA00022691"/>
    </source>
</evidence>
<dbReference type="SFLD" id="SFLDG01091">
    <property type="entry name" value="uncharacterized_CHP01210-like"/>
    <property type="match status" value="1"/>
</dbReference>
<dbReference type="InterPro" id="IPR006638">
    <property type="entry name" value="Elp3/MiaA/NifB-like_rSAM"/>
</dbReference>
<dbReference type="InterPro" id="IPR039661">
    <property type="entry name" value="ELP3"/>
</dbReference>
<evidence type="ECO:0000256" key="5">
    <source>
        <dbReference type="ARBA" id="ARBA00023004"/>
    </source>
</evidence>
<dbReference type="SMART" id="SM00729">
    <property type="entry name" value="Elp3"/>
    <property type="match status" value="1"/>
</dbReference>
<dbReference type="GO" id="GO:0051539">
    <property type="term" value="F:4 iron, 4 sulfur cluster binding"/>
    <property type="evidence" value="ECO:0007669"/>
    <property type="project" value="UniProtKB-KW"/>
</dbReference>
<evidence type="ECO:0000256" key="2">
    <source>
        <dbReference type="ARBA" id="ARBA00022485"/>
    </source>
</evidence>
<evidence type="ECO:0000256" key="4">
    <source>
        <dbReference type="ARBA" id="ARBA00022723"/>
    </source>
</evidence>
<dbReference type="Pfam" id="PF04055">
    <property type="entry name" value="Radical_SAM"/>
    <property type="match status" value="1"/>
</dbReference>
<evidence type="ECO:0000313" key="9">
    <source>
        <dbReference type="Proteomes" id="UP000092971"/>
    </source>
</evidence>
<feature type="domain" description="Radical SAM core" evidence="7">
    <location>
        <begin position="13"/>
        <end position="255"/>
    </location>
</feature>
<dbReference type="Gene3D" id="3.80.30.20">
    <property type="entry name" value="tm_1862 like domain"/>
    <property type="match status" value="1"/>
</dbReference>
<protein>
    <submittedName>
        <fullName evidence="8">Radical SAM protein</fullName>
    </submittedName>
</protein>
<dbReference type="InterPro" id="IPR005911">
    <property type="entry name" value="YhcC-like"/>
</dbReference>
<keyword evidence="5" id="KW-0408">Iron</keyword>
<comment type="cofactor">
    <cofactor evidence="1">
        <name>[4Fe-4S] cluster</name>
        <dbReference type="ChEBI" id="CHEBI:49883"/>
    </cofactor>
</comment>
<keyword evidence="4" id="KW-0479">Metal-binding</keyword>
<dbReference type="InterPro" id="IPR023404">
    <property type="entry name" value="rSAM_horseshoe"/>
</dbReference>
<dbReference type="GO" id="GO:0046872">
    <property type="term" value="F:metal ion binding"/>
    <property type="evidence" value="ECO:0007669"/>
    <property type="project" value="UniProtKB-KW"/>
</dbReference>
<name>A0A1B1YCZ1_THEST</name>
<dbReference type="NCBIfam" id="TIGR01212">
    <property type="entry name" value="TIGR01212 family radical SAM protein"/>
    <property type="match status" value="1"/>
</dbReference>